<accession>A0ABP9LXA6</accession>
<protein>
    <submittedName>
        <fullName evidence="9">Carbohydrate ABC transporter permease</fullName>
    </submittedName>
</protein>
<comment type="subcellular location">
    <subcellularLocation>
        <location evidence="1 7">Cell membrane</location>
        <topology evidence="1 7">Multi-pass membrane protein</topology>
    </subcellularLocation>
</comment>
<evidence type="ECO:0000259" key="8">
    <source>
        <dbReference type="PROSITE" id="PS50928"/>
    </source>
</evidence>
<feature type="transmembrane region" description="Helical" evidence="7">
    <location>
        <begin position="135"/>
        <end position="157"/>
    </location>
</feature>
<keyword evidence="4 7" id="KW-0812">Transmembrane</keyword>
<feature type="domain" description="ABC transmembrane type-1" evidence="8">
    <location>
        <begin position="100"/>
        <end position="289"/>
    </location>
</feature>
<evidence type="ECO:0000313" key="9">
    <source>
        <dbReference type="EMBL" id="GAA5087372.1"/>
    </source>
</evidence>
<organism evidence="9 10">
    <name type="scientific">Microbacterium yannicii</name>
    <dbReference type="NCBI Taxonomy" id="671622"/>
    <lineage>
        <taxon>Bacteria</taxon>
        <taxon>Bacillati</taxon>
        <taxon>Actinomycetota</taxon>
        <taxon>Actinomycetes</taxon>
        <taxon>Micrococcales</taxon>
        <taxon>Microbacteriaceae</taxon>
        <taxon>Microbacterium</taxon>
    </lineage>
</organism>
<gene>
    <name evidence="9" type="ORF">GCM10025760_08460</name>
</gene>
<dbReference type="PANTHER" id="PTHR43744:SF12">
    <property type="entry name" value="ABC TRANSPORTER PERMEASE PROTEIN MG189-RELATED"/>
    <property type="match status" value="1"/>
</dbReference>
<sequence length="304" mass="34094">MTVTRTITTADARAVRRAAREDRRPLTLRKFLRKYVVGVIAIVLSIIVFIVPFAFIFLTAAKNPQEASLFEFSLPQQGWFLWDNFLTVLQTRDFIILRAFVNSTVLTVVSVAIMVVFSAAVGYVLQRRKSRWNAIVYFLVFAGLIVPPAVVPTIWVLQGLGLFKTMPGMILIEAAFGLSFCILLFRAFVSTIPRELDEAAIIDGAGPMRLFFSVVMPLLRPVMITIIVVQAVRVFNDFTGPLYFLPGDANATVQLTLYNFQSQNLSQWNLLFMDILLITIPPLIMYIFFNRQIVAGLTSGAVKG</sequence>
<evidence type="ECO:0000313" key="10">
    <source>
        <dbReference type="Proteomes" id="UP001501407"/>
    </source>
</evidence>
<keyword evidence="3" id="KW-1003">Cell membrane</keyword>
<feature type="transmembrane region" description="Helical" evidence="7">
    <location>
        <begin position="210"/>
        <end position="232"/>
    </location>
</feature>
<keyword evidence="2 7" id="KW-0813">Transport</keyword>
<feature type="transmembrane region" description="Helical" evidence="7">
    <location>
        <begin position="95"/>
        <end position="123"/>
    </location>
</feature>
<dbReference type="InterPro" id="IPR035906">
    <property type="entry name" value="MetI-like_sf"/>
</dbReference>
<dbReference type="InterPro" id="IPR000515">
    <property type="entry name" value="MetI-like"/>
</dbReference>
<feature type="transmembrane region" description="Helical" evidence="7">
    <location>
        <begin position="35"/>
        <end position="61"/>
    </location>
</feature>
<feature type="transmembrane region" description="Helical" evidence="7">
    <location>
        <begin position="169"/>
        <end position="189"/>
    </location>
</feature>
<proteinExistence type="inferred from homology"/>
<dbReference type="Pfam" id="PF00528">
    <property type="entry name" value="BPD_transp_1"/>
    <property type="match status" value="1"/>
</dbReference>
<comment type="caution">
    <text evidence="9">The sequence shown here is derived from an EMBL/GenBank/DDBJ whole genome shotgun (WGS) entry which is preliminary data.</text>
</comment>
<dbReference type="EMBL" id="BAABKZ010000001">
    <property type="protein sequence ID" value="GAA5087372.1"/>
    <property type="molecule type" value="Genomic_DNA"/>
</dbReference>
<evidence type="ECO:0000256" key="7">
    <source>
        <dbReference type="RuleBase" id="RU363032"/>
    </source>
</evidence>
<feature type="transmembrane region" description="Helical" evidence="7">
    <location>
        <begin position="268"/>
        <end position="289"/>
    </location>
</feature>
<dbReference type="RefSeq" id="WP_194412694.1">
    <property type="nucleotide sequence ID" value="NZ_BAABKZ010000001.1"/>
</dbReference>
<keyword evidence="6 7" id="KW-0472">Membrane</keyword>
<keyword evidence="5 7" id="KW-1133">Transmembrane helix</keyword>
<evidence type="ECO:0000256" key="1">
    <source>
        <dbReference type="ARBA" id="ARBA00004651"/>
    </source>
</evidence>
<reference evidence="10" key="1">
    <citation type="journal article" date="2019" name="Int. J. Syst. Evol. Microbiol.">
        <title>The Global Catalogue of Microorganisms (GCM) 10K type strain sequencing project: providing services to taxonomists for standard genome sequencing and annotation.</title>
        <authorList>
            <consortium name="The Broad Institute Genomics Platform"/>
            <consortium name="The Broad Institute Genome Sequencing Center for Infectious Disease"/>
            <person name="Wu L."/>
            <person name="Ma J."/>
        </authorList>
    </citation>
    <scope>NUCLEOTIDE SEQUENCE [LARGE SCALE GENOMIC DNA]</scope>
    <source>
        <strain evidence="10">JCM 18959</strain>
    </source>
</reference>
<evidence type="ECO:0000256" key="4">
    <source>
        <dbReference type="ARBA" id="ARBA00022692"/>
    </source>
</evidence>
<evidence type="ECO:0000256" key="5">
    <source>
        <dbReference type="ARBA" id="ARBA00022989"/>
    </source>
</evidence>
<dbReference type="Proteomes" id="UP001501407">
    <property type="component" value="Unassembled WGS sequence"/>
</dbReference>
<comment type="similarity">
    <text evidence="7">Belongs to the binding-protein-dependent transport system permease family.</text>
</comment>
<dbReference type="SUPFAM" id="SSF161098">
    <property type="entry name" value="MetI-like"/>
    <property type="match status" value="1"/>
</dbReference>
<keyword evidence="10" id="KW-1185">Reference proteome</keyword>
<name>A0ABP9LXA6_9MICO</name>
<evidence type="ECO:0000256" key="3">
    <source>
        <dbReference type="ARBA" id="ARBA00022475"/>
    </source>
</evidence>
<dbReference type="Gene3D" id="1.10.3720.10">
    <property type="entry name" value="MetI-like"/>
    <property type="match status" value="1"/>
</dbReference>
<dbReference type="PANTHER" id="PTHR43744">
    <property type="entry name" value="ABC TRANSPORTER PERMEASE PROTEIN MG189-RELATED-RELATED"/>
    <property type="match status" value="1"/>
</dbReference>
<dbReference type="CDD" id="cd06261">
    <property type="entry name" value="TM_PBP2"/>
    <property type="match status" value="1"/>
</dbReference>
<evidence type="ECO:0000256" key="6">
    <source>
        <dbReference type="ARBA" id="ARBA00023136"/>
    </source>
</evidence>
<dbReference type="PROSITE" id="PS50928">
    <property type="entry name" value="ABC_TM1"/>
    <property type="match status" value="1"/>
</dbReference>
<evidence type="ECO:0000256" key="2">
    <source>
        <dbReference type="ARBA" id="ARBA00022448"/>
    </source>
</evidence>